<evidence type="ECO:0000313" key="2">
    <source>
        <dbReference type="Proteomes" id="UP001306508"/>
    </source>
</evidence>
<name>A0AAN8A8V6_9SACH</name>
<proteinExistence type="predicted"/>
<gene>
    <name evidence="1" type="ORF">RI543_002632</name>
</gene>
<comment type="caution">
    <text evidence="1">The sequence shown here is derived from an EMBL/GenBank/DDBJ whole genome shotgun (WGS) entry which is preliminary data.</text>
</comment>
<sequence length="791" mass="92283">MTIWLRFIQSGLRGFHTTCIYSFDSRTRISFRSFTKRCNNLVSNSLRFISIHNRSGILHRYYSISSVGNKFTNSLLVSNEDYNWIDFKANLLRILNKNKLKTNSKLIKLYETIQLQYHSCSKHEAGNNNTNINRDLKTIYLSNAIHLWFYQNLSKDQIYDHINNMINWNINLTSSIYSKRLIHKLLQSSELDIQLVTLEKYLIDNFTLSDSNDNVNNNKAETTNDHYKLCQNDFIKKFISIYDWDTMILLTNNVIKRGNWRFVPYYLTALIEKLNQLQTKNNNKSFLTENKRRLNLQRSFIKFLVELMTVLSNLNNWKLVLPIFKLIIESVNNLTLSVPSSSSLSTTSVSLASTTIGNLAILNKPLLQILKLLRINGQNDEIFQMISYLNNKSIKVGNDGSKTLLNTLFTSFQFQKRLLLELLTTLRAFHDPKLSIQFLIASVRSPNMEQILNDLGLIGWIFNGEVSTLAPLELKILTSDSLNQFLNTNLKFKIDDLAPVLTELYLTVLKKNSMILSKECNKDVLLKLYHNYINKLNSSRKSYYFWKNDSGVLIQFLKNIIFELNDHQLAYEILLDFYSQKLAKTVRIVTSKNKNITKTSHHDDFYKRIPQSYVNHNCPSTLLIQSSYKYLSMSQISKLLNIMQINRTPLNFNICCSMVLKLIHLKRYSDARLWYEKIYSGNFNLNHFILLYYVIRFDWPIPKNINKSIIMEINSVIKEGLPPQRLPSRVHDLNINKIVNDHNSEKVGENEDSNLDDSLDSDILFMDRQESDEAVFNEISACLNKLNVKYE</sequence>
<reference evidence="2" key="1">
    <citation type="submission" date="2023-07" db="EMBL/GenBank/DDBJ databases">
        <title>A draft genome of Kazachstania heterogenica Y-27499.</title>
        <authorList>
            <person name="Donic C."/>
            <person name="Kralova J.S."/>
            <person name="Fidel L."/>
            <person name="Ben-Dor S."/>
            <person name="Jung S."/>
        </authorList>
    </citation>
    <scope>NUCLEOTIDE SEQUENCE [LARGE SCALE GENOMIC DNA]</scope>
    <source>
        <strain evidence="2">Y27499</strain>
    </source>
</reference>
<dbReference type="Proteomes" id="UP001306508">
    <property type="component" value="Unassembled WGS sequence"/>
</dbReference>
<dbReference type="EMBL" id="JAWIZZ010000045">
    <property type="protein sequence ID" value="KAK5780090.1"/>
    <property type="molecule type" value="Genomic_DNA"/>
</dbReference>
<protein>
    <recommendedName>
        <fullName evidence="3">Mitochondrial translation factor ATP22</fullName>
    </recommendedName>
</protein>
<evidence type="ECO:0008006" key="3">
    <source>
        <dbReference type="Google" id="ProtNLM"/>
    </source>
</evidence>
<evidence type="ECO:0000313" key="1">
    <source>
        <dbReference type="EMBL" id="KAK5780090.1"/>
    </source>
</evidence>
<organism evidence="1 2">
    <name type="scientific">Arxiozyma heterogenica</name>
    <dbReference type="NCBI Taxonomy" id="278026"/>
    <lineage>
        <taxon>Eukaryota</taxon>
        <taxon>Fungi</taxon>
        <taxon>Dikarya</taxon>
        <taxon>Ascomycota</taxon>
        <taxon>Saccharomycotina</taxon>
        <taxon>Saccharomycetes</taxon>
        <taxon>Saccharomycetales</taxon>
        <taxon>Saccharomycetaceae</taxon>
        <taxon>Arxiozyma</taxon>
    </lineage>
</organism>
<dbReference type="AlphaFoldDB" id="A0AAN8A8V6"/>
<keyword evidence="2" id="KW-1185">Reference proteome</keyword>
<accession>A0AAN8A8V6</accession>